<organism evidence="1 2">
    <name type="scientific">Klebsiella pneumoniae</name>
    <dbReference type="NCBI Taxonomy" id="573"/>
    <lineage>
        <taxon>Bacteria</taxon>
        <taxon>Pseudomonadati</taxon>
        <taxon>Pseudomonadota</taxon>
        <taxon>Gammaproteobacteria</taxon>
        <taxon>Enterobacterales</taxon>
        <taxon>Enterobacteriaceae</taxon>
        <taxon>Klebsiella/Raoultella group</taxon>
        <taxon>Klebsiella</taxon>
        <taxon>Klebsiella pneumoniae complex</taxon>
    </lineage>
</organism>
<protein>
    <submittedName>
        <fullName evidence="1">Aerobic glycerol-3-phosphate dehydrogenase</fullName>
        <ecNumber evidence="1">1.1.5.3</ecNumber>
    </submittedName>
</protein>
<reference evidence="1 2" key="1">
    <citation type="submission" date="2018-06" db="EMBL/GenBank/DDBJ databases">
        <authorList>
            <consortium name="Pathogen Informatics"/>
            <person name="Doyle S."/>
        </authorList>
    </citation>
    <scope>NUCLEOTIDE SEQUENCE [LARGE SCALE GENOMIC DNA]</scope>
    <source>
        <strain evidence="1 2">NCTC9140</strain>
    </source>
</reference>
<dbReference type="GO" id="GO:0004368">
    <property type="term" value="F:glycerol-3-phosphate dehydrogenase (quinone) activity"/>
    <property type="evidence" value="ECO:0007669"/>
    <property type="project" value="UniProtKB-EC"/>
</dbReference>
<keyword evidence="1" id="KW-0560">Oxidoreductase</keyword>
<dbReference type="Gene3D" id="6.10.250.1890">
    <property type="match status" value="1"/>
</dbReference>
<dbReference type="Proteomes" id="UP000254938">
    <property type="component" value="Unassembled WGS sequence"/>
</dbReference>
<dbReference type="EMBL" id="UGKQ01000007">
    <property type="protein sequence ID" value="STS85765.1"/>
    <property type="molecule type" value="Genomic_DNA"/>
</dbReference>
<accession>A0A333FWJ7</accession>
<gene>
    <name evidence="1" type="primary">glpD_2</name>
    <name evidence="1" type="ORF">NCTC9140_07608</name>
</gene>
<evidence type="ECO:0000313" key="1">
    <source>
        <dbReference type="EMBL" id="STS85765.1"/>
    </source>
</evidence>
<evidence type="ECO:0000313" key="2">
    <source>
        <dbReference type="Proteomes" id="UP000254938"/>
    </source>
</evidence>
<proteinExistence type="predicted"/>
<name>A0A333FWJ7_KLEPN</name>
<dbReference type="EC" id="1.1.5.3" evidence="1"/>
<sequence>MRSLDDAIWRRTKQGMWLTAEQQARISEWLAQHAGKSELSLAS</sequence>
<dbReference type="AlphaFoldDB" id="A0A333FWJ7"/>